<dbReference type="InterPro" id="IPR008929">
    <property type="entry name" value="Chondroitin_lyas"/>
</dbReference>
<reference evidence="7 8" key="1">
    <citation type="submission" date="2019-12" db="EMBL/GenBank/DDBJ databases">
        <title>Nitratireductor arenosus sp. nov., Isolated from sea sand, Jeju island, South Korea.</title>
        <authorList>
            <person name="Kim W."/>
        </authorList>
    </citation>
    <scope>NUCLEOTIDE SEQUENCE [LARGE SCALE GENOMIC DNA]</scope>
    <source>
        <strain evidence="7 8">CAU 1489</strain>
    </source>
</reference>
<name>A0A844QLM2_9HYPH</name>
<evidence type="ECO:0000256" key="4">
    <source>
        <dbReference type="ARBA" id="ARBA00023239"/>
    </source>
</evidence>
<evidence type="ECO:0000313" key="8">
    <source>
        <dbReference type="Proteomes" id="UP000463224"/>
    </source>
</evidence>
<accession>A0A844QLM2</accession>
<evidence type="ECO:0000256" key="2">
    <source>
        <dbReference type="ARBA" id="ARBA00022729"/>
    </source>
</evidence>
<dbReference type="PANTHER" id="PTHR39210:SF1">
    <property type="entry name" value="HEPARIN-SULFATE LYASE"/>
    <property type="match status" value="1"/>
</dbReference>
<keyword evidence="4" id="KW-0456">Lyase</keyword>
<dbReference type="Pfam" id="PF07940">
    <property type="entry name" value="Hepar_II_III_C"/>
    <property type="match status" value="1"/>
</dbReference>
<dbReference type="Gene3D" id="1.50.10.100">
    <property type="entry name" value="Chondroitin AC/alginate lyase"/>
    <property type="match status" value="1"/>
</dbReference>
<comment type="subcellular location">
    <subcellularLocation>
        <location evidence="1">Periplasm</location>
    </subcellularLocation>
</comment>
<evidence type="ECO:0000259" key="6">
    <source>
        <dbReference type="Pfam" id="PF16889"/>
    </source>
</evidence>
<dbReference type="Proteomes" id="UP000463224">
    <property type="component" value="Unassembled WGS sequence"/>
</dbReference>
<dbReference type="EMBL" id="WPHG01000012">
    <property type="protein sequence ID" value="MVB00178.1"/>
    <property type="molecule type" value="Genomic_DNA"/>
</dbReference>
<dbReference type="PANTHER" id="PTHR39210">
    <property type="entry name" value="HEPARIN-SULFATE LYASE"/>
    <property type="match status" value="1"/>
</dbReference>
<dbReference type="Pfam" id="PF16889">
    <property type="entry name" value="Hepar_II_III_N"/>
    <property type="match status" value="1"/>
</dbReference>
<sequence length="575" mass="61882">MLAIAGFVWLGMPVSRSHLTESGMRASLSKAGRLLRTVRYLRPGQISDRVARRLRAAPKVGGPVPPLRAVTAGWTPCAGRSPSLVGPSRFRFLAREADLDGLAGWNDASMPKLWLYNLHYFDDLLADGAATRQAWHLALVDRWINDNPPLAGNGWEPYTLSRRIVNWIAAALAGLPLDEKARESLARQTRALAGMLEFHLLGNHLFANAKALIFAGAYFSGPEAERWLNTGLAIMARELDEQVLADGGHFELSPMYHALILEDAIDLVQLAAVYPDALGRAAADQDWAGRAARMIDWLAAMSHPDGEIAFFNDAAFGQARNLAQLCAYAGRAGISAAPSPPALAHLADSGYVRLREGPWCVFFDAAPVGPDYIPGHAHADTLSLEISLAGARLITNTGTSTYAPGPEREAERATSAHATVELDGANSSEVWASFRVGRRARPASVSTKVAGGALHARGAHDGYRFLAGRPVHARDVRVTAGAVSIVDRIEGGGRHAAVGRFPLHPDVDRVEQIEGGFRLVMPDGRAVRVAVAGADALAIEQGHYAPEFGICRPRPVLVWRAARDLPIEVTVEFLA</sequence>
<evidence type="ECO:0000256" key="1">
    <source>
        <dbReference type="ARBA" id="ARBA00004418"/>
    </source>
</evidence>
<feature type="domain" description="Heparin-sulfate lyase N-terminal" evidence="6">
    <location>
        <begin position="198"/>
        <end position="320"/>
    </location>
</feature>
<evidence type="ECO:0000256" key="3">
    <source>
        <dbReference type="ARBA" id="ARBA00022764"/>
    </source>
</evidence>
<keyword evidence="2" id="KW-0732">Signal</keyword>
<dbReference type="InterPro" id="IPR031680">
    <property type="entry name" value="Hepar_II_III_N"/>
</dbReference>
<proteinExistence type="predicted"/>
<evidence type="ECO:0000259" key="5">
    <source>
        <dbReference type="Pfam" id="PF07940"/>
    </source>
</evidence>
<dbReference type="SUPFAM" id="SSF48230">
    <property type="entry name" value="Chondroitin AC/alginate lyase"/>
    <property type="match status" value="1"/>
</dbReference>
<organism evidence="7 8">
    <name type="scientific">Nitratireductor arenosus</name>
    <dbReference type="NCBI Taxonomy" id="2682096"/>
    <lineage>
        <taxon>Bacteria</taxon>
        <taxon>Pseudomonadati</taxon>
        <taxon>Pseudomonadota</taxon>
        <taxon>Alphaproteobacteria</taxon>
        <taxon>Hyphomicrobiales</taxon>
        <taxon>Phyllobacteriaceae</taxon>
        <taxon>Nitratireductor</taxon>
    </lineage>
</organism>
<evidence type="ECO:0000313" key="7">
    <source>
        <dbReference type="EMBL" id="MVB00178.1"/>
    </source>
</evidence>
<dbReference type="Gene3D" id="2.70.98.70">
    <property type="match status" value="1"/>
</dbReference>
<protein>
    <submittedName>
        <fullName evidence="7">Heparinase</fullName>
    </submittedName>
</protein>
<keyword evidence="8" id="KW-1185">Reference proteome</keyword>
<dbReference type="GO" id="GO:0016829">
    <property type="term" value="F:lyase activity"/>
    <property type="evidence" value="ECO:0007669"/>
    <property type="project" value="UniProtKB-KW"/>
</dbReference>
<comment type="caution">
    <text evidence="7">The sequence shown here is derived from an EMBL/GenBank/DDBJ whole genome shotgun (WGS) entry which is preliminary data.</text>
</comment>
<dbReference type="InterPro" id="IPR012480">
    <property type="entry name" value="Hepar_II_III_C"/>
</dbReference>
<feature type="domain" description="Heparinase II/III-like C-terminal" evidence="5">
    <location>
        <begin position="340"/>
        <end position="555"/>
    </location>
</feature>
<dbReference type="GO" id="GO:0042597">
    <property type="term" value="C:periplasmic space"/>
    <property type="evidence" value="ECO:0007669"/>
    <property type="project" value="UniProtKB-SubCell"/>
</dbReference>
<gene>
    <name evidence="7" type="ORF">GN330_23300</name>
</gene>
<dbReference type="AlphaFoldDB" id="A0A844QLM2"/>
<keyword evidence="3" id="KW-0574">Periplasm</keyword>